<dbReference type="Proteomes" id="UP000436088">
    <property type="component" value="Unassembled WGS sequence"/>
</dbReference>
<dbReference type="PANTHER" id="PTHR12883">
    <property type="entry name" value="ADIPOCYTE-SPECIFIC PROTEIN 4-RELATED"/>
    <property type="match status" value="1"/>
</dbReference>
<dbReference type="GO" id="GO:0016020">
    <property type="term" value="C:membrane"/>
    <property type="evidence" value="ECO:0007669"/>
    <property type="project" value="UniProtKB-SubCell"/>
</dbReference>
<dbReference type="Pfam" id="PF07946">
    <property type="entry name" value="CCDC47"/>
    <property type="match status" value="1"/>
</dbReference>
<reference evidence="6" key="1">
    <citation type="submission" date="2019-09" db="EMBL/GenBank/DDBJ databases">
        <title>Draft genome information of white flower Hibiscus syriacus.</title>
        <authorList>
            <person name="Kim Y.-M."/>
        </authorList>
    </citation>
    <scope>NUCLEOTIDE SEQUENCE [LARGE SCALE GENOMIC DNA]</scope>
    <source>
        <strain evidence="6">YM2019G1</strain>
    </source>
</reference>
<evidence type="ECO:0000256" key="2">
    <source>
        <dbReference type="ARBA" id="ARBA00022692"/>
    </source>
</evidence>
<protein>
    <submittedName>
        <fullName evidence="6">Sodium/metabolite cotransporter BASS1</fullName>
    </submittedName>
</protein>
<dbReference type="PANTHER" id="PTHR12883:SF0">
    <property type="entry name" value="PAT COMPLEX SUBUNIT CCDC47"/>
    <property type="match status" value="1"/>
</dbReference>
<dbReference type="InterPro" id="IPR012879">
    <property type="entry name" value="CCDC47"/>
</dbReference>
<organism evidence="6 7">
    <name type="scientific">Hibiscus syriacus</name>
    <name type="common">Rose of Sharon</name>
    <dbReference type="NCBI Taxonomy" id="106335"/>
    <lineage>
        <taxon>Eukaryota</taxon>
        <taxon>Viridiplantae</taxon>
        <taxon>Streptophyta</taxon>
        <taxon>Embryophyta</taxon>
        <taxon>Tracheophyta</taxon>
        <taxon>Spermatophyta</taxon>
        <taxon>Magnoliopsida</taxon>
        <taxon>eudicotyledons</taxon>
        <taxon>Gunneridae</taxon>
        <taxon>Pentapetalae</taxon>
        <taxon>rosids</taxon>
        <taxon>malvids</taxon>
        <taxon>Malvales</taxon>
        <taxon>Malvaceae</taxon>
        <taxon>Malvoideae</taxon>
        <taxon>Hibiscus</taxon>
    </lineage>
</organism>
<sequence>MELDMETMAASIGVSVAVLRFLLCFVATSPISDAVPVLDSLPQSDLQKPSTISFEYWDEDEFEGLPAEQPPPEPVRDTENATPNDPDPKATSKSQGAIVSKKSFTLEIICGSFLIVFAIDYFTSKCENENLALAWAAKFATKGSIFEKKFSLSGVGEGDDSPLFLKEGQTVFKFYASGRRYCQGLLTTMELKSRHDLISRLFNLVVPCKVQITLEVYMNDEGMEPAISNPPERRSRQVPLEYSRNVWSLQLKTPRLLCVFNFGKAKDSKVEDA</sequence>
<evidence type="ECO:0000256" key="4">
    <source>
        <dbReference type="ARBA" id="ARBA00023136"/>
    </source>
</evidence>
<evidence type="ECO:0000256" key="1">
    <source>
        <dbReference type="ARBA" id="ARBA00004167"/>
    </source>
</evidence>
<evidence type="ECO:0000256" key="5">
    <source>
        <dbReference type="SAM" id="MobiDB-lite"/>
    </source>
</evidence>
<keyword evidence="4" id="KW-0472">Membrane</keyword>
<keyword evidence="2" id="KW-0812">Transmembrane</keyword>
<keyword evidence="3" id="KW-1133">Transmembrane helix</keyword>
<comment type="subcellular location">
    <subcellularLocation>
        <location evidence="1">Membrane</location>
        <topology evidence="1">Single-pass membrane protein</topology>
    </subcellularLocation>
</comment>
<gene>
    <name evidence="6" type="ORF">F3Y22_tig00110987pilonHSYRG00355</name>
</gene>
<name>A0A6A2Z951_HIBSY</name>
<proteinExistence type="predicted"/>
<keyword evidence="7" id="KW-1185">Reference proteome</keyword>
<evidence type="ECO:0000256" key="3">
    <source>
        <dbReference type="ARBA" id="ARBA00022989"/>
    </source>
</evidence>
<evidence type="ECO:0000313" key="6">
    <source>
        <dbReference type="EMBL" id="KAE8688418.1"/>
    </source>
</evidence>
<dbReference type="GO" id="GO:0005783">
    <property type="term" value="C:endoplasmic reticulum"/>
    <property type="evidence" value="ECO:0007669"/>
    <property type="project" value="InterPro"/>
</dbReference>
<dbReference type="EMBL" id="VEPZ02001190">
    <property type="protein sequence ID" value="KAE8688418.1"/>
    <property type="molecule type" value="Genomic_DNA"/>
</dbReference>
<accession>A0A6A2Z951</accession>
<feature type="region of interest" description="Disordered" evidence="5">
    <location>
        <begin position="63"/>
        <end position="94"/>
    </location>
</feature>
<evidence type="ECO:0000313" key="7">
    <source>
        <dbReference type="Proteomes" id="UP000436088"/>
    </source>
</evidence>
<dbReference type="AlphaFoldDB" id="A0A6A2Z951"/>
<comment type="caution">
    <text evidence="6">The sequence shown here is derived from an EMBL/GenBank/DDBJ whole genome shotgun (WGS) entry which is preliminary data.</text>
</comment>
<dbReference type="GO" id="GO:0005509">
    <property type="term" value="F:calcium ion binding"/>
    <property type="evidence" value="ECO:0007669"/>
    <property type="project" value="InterPro"/>
</dbReference>
<dbReference type="GO" id="GO:0032469">
    <property type="term" value="P:endoplasmic reticulum calcium ion homeostasis"/>
    <property type="evidence" value="ECO:0007669"/>
    <property type="project" value="InterPro"/>
</dbReference>